<keyword evidence="2" id="KW-1185">Reference proteome</keyword>
<evidence type="ECO:0000313" key="2">
    <source>
        <dbReference type="Proteomes" id="UP000799536"/>
    </source>
</evidence>
<reference evidence="1" key="1">
    <citation type="journal article" date="2020" name="Stud. Mycol.">
        <title>101 Dothideomycetes genomes: a test case for predicting lifestyles and emergence of pathogens.</title>
        <authorList>
            <person name="Haridas S."/>
            <person name="Albert R."/>
            <person name="Binder M."/>
            <person name="Bloem J."/>
            <person name="Labutti K."/>
            <person name="Salamov A."/>
            <person name="Andreopoulos B."/>
            <person name="Baker S."/>
            <person name="Barry K."/>
            <person name="Bills G."/>
            <person name="Bluhm B."/>
            <person name="Cannon C."/>
            <person name="Castanera R."/>
            <person name="Culley D."/>
            <person name="Daum C."/>
            <person name="Ezra D."/>
            <person name="Gonzalez J."/>
            <person name="Henrissat B."/>
            <person name="Kuo A."/>
            <person name="Liang C."/>
            <person name="Lipzen A."/>
            <person name="Lutzoni F."/>
            <person name="Magnuson J."/>
            <person name="Mondo S."/>
            <person name="Nolan M."/>
            <person name="Ohm R."/>
            <person name="Pangilinan J."/>
            <person name="Park H.-J."/>
            <person name="Ramirez L."/>
            <person name="Alfaro M."/>
            <person name="Sun H."/>
            <person name="Tritt A."/>
            <person name="Yoshinaga Y."/>
            <person name="Zwiers L.-H."/>
            <person name="Turgeon B."/>
            <person name="Goodwin S."/>
            <person name="Spatafora J."/>
            <person name="Crous P."/>
            <person name="Grigoriev I."/>
        </authorList>
    </citation>
    <scope>NUCLEOTIDE SEQUENCE</scope>
    <source>
        <strain evidence="1">ATCC 74209</strain>
    </source>
</reference>
<protein>
    <submittedName>
        <fullName evidence="1">Uncharacterized protein</fullName>
    </submittedName>
</protein>
<organism evidence="1 2">
    <name type="scientific">Delitschia confertaspora ATCC 74209</name>
    <dbReference type="NCBI Taxonomy" id="1513339"/>
    <lineage>
        <taxon>Eukaryota</taxon>
        <taxon>Fungi</taxon>
        <taxon>Dikarya</taxon>
        <taxon>Ascomycota</taxon>
        <taxon>Pezizomycotina</taxon>
        <taxon>Dothideomycetes</taxon>
        <taxon>Pleosporomycetidae</taxon>
        <taxon>Pleosporales</taxon>
        <taxon>Delitschiaceae</taxon>
        <taxon>Delitschia</taxon>
    </lineage>
</organism>
<sequence>MRLLRICFWCWRNMDLRFDRRIFSYWIMRPCLGKTTDESLIKKKILGKMEVKPLTVFKLNGVHFQFRIEKSCYVYDLVQVQVLLLRLSCLQTRMHLKYVHVSRRLQKAIMLRSSGVCSDRPSSPAPISSCSTCRKEDCNRAVQFDDMTWYSARSSTLSGVILLFSPNPGTEI</sequence>
<dbReference type="Proteomes" id="UP000799536">
    <property type="component" value="Unassembled WGS sequence"/>
</dbReference>
<comment type="caution">
    <text evidence="1">The sequence shown here is derived from an EMBL/GenBank/DDBJ whole genome shotgun (WGS) entry which is preliminary data.</text>
</comment>
<name>A0A9P4JD82_9PLEO</name>
<gene>
    <name evidence="1" type="ORF">GQ43DRAFT_226718</name>
</gene>
<dbReference type="AlphaFoldDB" id="A0A9P4JD82"/>
<dbReference type="EMBL" id="ML994290">
    <property type="protein sequence ID" value="KAF2197010.1"/>
    <property type="molecule type" value="Genomic_DNA"/>
</dbReference>
<evidence type="ECO:0000313" key="1">
    <source>
        <dbReference type="EMBL" id="KAF2197010.1"/>
    </source>
</evidence>
<proteinExistence type="predicted"/>
<accession>A0A9P4JD82</accession>